<dbReference type="GO" id="GO:0016706">
    <property type="term" value="F:2-oxoglutarate-dependent dioxygenase activity"/>
    <property type="evidence" value="ECO:0007669"/>
    <property type="project" value="TreeGrafter"/>
</dbReference>
<dbReference type="InterPro" id="IPR051323">
    <property type="entry name" value="AtsK-like"/>
</dbReference>
<evidence type="ECO:0000256" key="1">
    <source>
        <dbReference type="ARBA" id="ARBA00001954"/>
    </source>
</evidence>
<dbReference type="AlphaFoldDB" id="A0A2K1QX98"/>
<keyword evidence="5" id="KW-0560">Oxidoreductase</keyword>
<dbReference type="OrthoDB" id="10257314at2759"/>
<comment type="caution">
    <text evidence="8">The sequence shown here is derived from an EMBL/GenBank/DDBJ whole genome shotgun (WGS) entry which is preliminary data.</text>
</comment>
<organism evidence="8 9">
    <name type="scientific">Sphaceloma murrayae</name>
    <dbReference type="NCBI Taxonomy" id="2082308"/>
    <lineage>
        <taxon>Eukaryota</taxon>
        <taxon>Fungi</taxon>
        <taxon>Dikarya</taxon>
        <taxon>Ascomycota</taxon>
        <taxon>Pezizomycotina</taxon>
        <taxon>Dothideomycetes</taxon>
        <taxon>Dothideomycetidae</taxon>
        <taxon>Myriangiales</taxon>
        <taxon>Elsinoaceae</taxon>
        <taxon>Sphaceloma</taxon>
    </lineage>
</organism>
<dbReference type="Proteomes" id="UP000243797">
    <property type="component" value="Unassembled WGS sequence"/>
</dbReference>
<evidence type="ECO:0000256" key="4">
    <source>
        <dbReference type="ARBA" id="ARBA00022964"/>
    </source>
</evidence>
<dbReference type="STRING" id="2082308.A0A2K1QX98"/>
<comment type="cofactor">
    <cofactor evidence="1">
        <name>Fe(2+)</name>
        <dbReference type="ChEBI" id="CHEBI:29033"/>
    </cofactor>
</comment>
<reference evidence="8 9" key="1">
    <citation type="submission" date="2017-06" db="EMBL/GenBank/DDBJ databases">
        <title>Draft genome sequence of a variant of Elsinoe murrayae.</title>
        <authorList>
            <person name="Cheng Q."/>
        </authorList>
    </citation>
    <scope>NUCLEOTIDE SEQUENCE [LARGE SCALE GENOMIC DNA]</scope>
    <source>
        <strain evidence="8 9">CQ-2017a</strain>
    </source>
</reference>
<keyword evidence="9" id="KW-1185">Reference proteome</keyword>
<sequence length="367" mass="41188">MAPSAVSIDSHVRSDTDLLASSKRQPLKPTGALDKFEHIEVTPVIGREYETVNIVNDILNAGNAEDLLQDLALTISQRGVVFFRAQDNLTNELQKTLVQRLGIASGKPPSSTLHIHPVLNSTREFGVPDNEISTISSAQRKNLQLDPASRPTASRRYDAAQWHSDIQFEPVPADYTSLRLVQLPKTGGDTLWASGYELYDRFSPAYRSFLDGLTATFIGDGFHRASKLGGFDLYSDPRGSPENVGTHLTAVHPIVRTNPVTGWRSIYAIGGFPKYINELYKEESDELLRKFLDMIYQNHDLQVRFKWKSENDFAIWDNRSVFHSATFDYEGLGERFGNRAVGIGERPYFDPKSQSRTEALKEALESH</sequence>
<dbReference type="GO" id="GO:0005737">
    <property type="term" value="C:cytoplasm"/>
    <property type="evidence" value="ECO:0007669"/>
    <property type="project" value="TreeGrafter"/>
</dbReference>
<evidence type="ECO:0000256" key="2">
    <source>
        <dbReference type="ARBA" id="ARBA00005896"/>
    </source>
</evidence>
<evidence type="ECO:0000313" key="8">
    <source>
        <dbReference type="EMBL" id="PNS19681.1"/>
    </source>
</evidence>
<evidence type="ECO:0000259" key="7">
    <source>
        <dbReference type="Pfam" id="PF02668"/>
    </source>
</evidence>
<dbReference type="GO" id="GO:0046872">
    <property type="term" value="F:metal ion binding"/>
    <property type="evidence" value="ECO:0007669"/>
    <property type="project" value="UniProtKB-KW"/>
</dbReference>
<evidence type="ECO:0000256" key="6">
    <source>
        <dbReference type="ARBA" id="ARBA00023004"/>
    </source>
</evidence>
<dbReference type="InParanoid" id="A0A2K1QX98"/>
<dbReference type="SUPFAM" id="SSF51197">
    <property type="entry name" value="Clavaminate synthase-like"/>
    <property type="match status" value="1"/>
</dbReference>
<protein>
    <recommendedName>
        <fullName evidence="7">TauD/TfdA-like domain-containing protein</fullName>
    </recommendedName>
</protein>
<dbReference type="InterPro" id="IPR042098">
    <property type="entry name" value="TauD-like_sf"/>
</dbReference>
<dbReference type="EMBL" id="NKHZ01000031">
    <property type="protein sequence ID" value="PNS19681.1"/>
    <property type="molecule type" value="Genomic_DNA"/>
</dbReference>
<dbReference type="PANTHER" id="PTHR30468:SF10">
    <property type="entry name" value="TAUD_TFDA-LIKE DOMAIN-CONTAINING PROTEIN"/>
    <property type="match status" value="1"/>
</dbReference>
<keyword evidence="3" id="KW-0479">Metal-binding</keyword>
<proteinExistence type="inferred from homology"/>
<keyword evidence="4" id="KW-0223">Dioxygenase</keyword>
<evidence type="ECO:0000313" key="9">
    <source>
        <dbReference type="Proteomes" id="UP000243797"/>
    </source>
</evidence>
<dbReference type="PANTHER" id="PTHR30468">
    <property type="entry name" value="ALPHA-KETOGLUTARATE-DEPENDENT SULFONATE DIOXYGENASE"/>
    <property type="match status" value="1"/>
</dbReference>
<comment type="similarity">
    <text evidence="2">Belongs to the TfdA dioxygenase family.</text>
</comment>
<keyword evidence="6" id="KW-0408">Iron</keyword>
<name>A0A2K1QX98_9PEZI</name>
<gene>
    <name evidence="8" type="ORF">CAC42_7525</name>
</gene>
<dbReference type="InterPro" id="IPR003819">
    <property type="entry name" value="TauD/TfdA-like"/>
</dbReference>
<dbReference type="Gene3D" id="3.60.130.10">
    <property type="entry name" value="Clavaminate synthase-like"/>
    <property type="match status" value="1"/>
</dbReference>
<accession>A0A2K1QX98</accession>
<evidence type="ECO:0000256" key="3">
    <source>
        <dbReference type="ARBA" id="ARBA00022723"/>
    </source>
</evidence>
<dbReference type="Pfam" id="PF02668">
    <property type="entry name" value="TauD"/>
    <property type="match status" value="1"/>
</dbReference>
<evidence type="ECO:0000256" key="5">
    <source>
        <dbReference type="ARBA" id="ARBA00023002"/>
    </source>
</evidence>
<feature type="domain" description="TauD/TfdA-like" evidence="7">
    <location>
        <begin position="63"/>
        <end position="335"/>
    </location>
</feature>
<dbReference type="FunFam" id="3.60.130.10:FF:000005">
    <property type="entry name" value="TfdA family taurine dioxygenase"/>
    <property type="match status" value="1"/>
</dbReference>